<dbReference type="SUPFAM" id="SSF53098">
    <property type="entry name" value="Ribonuclease H-like"/>
    <property type="match status" value="1"/>
</dbReference>
<dbReference type="FunFam" id="3.40.50.300:FF:000144">
    <property type="entry name" value="ATP-binding cassette sub-family E member 1"/>
    <property type="match status" value="1"/>
</dbReference>
<dbReference type="PRINTS" id="PR01868">
    <property type="entry name" value="ABCEFAMILY"/>
</dbReference>
<evidence type="ECO:0000256" key="3">
    <source>
        <dbReference type="ARBA" id="ARBA00022840"/>
    </source>
</evidence>
<feature type="domain" description="4Fe-4S ferredoxin-type" evidence="7">
    <location>
        <begin position="9"/>
        <end position="41"/>
    </location>
</feature>
<dbReference type="CDD" id="cd03237">
    <property type="entry name" value="ABC_RNaseL_inhibitor_domain2"/>
    <property type="match status" value="1"/>
</dbReference>
<feature type="domain" description="Integrase catalytic" evidence="6">
    <location>
        <begin position="376"/>
        <end position="542"/>
    </location>
</feature>
<evidence type="ECO:0000256" key="2">
    <source>
        <dbReference type="ARBA" id="ARBA00022750"/>
    </source>
</evidence>
<dbReference type="Pfam" id="PF00665">
    <property type="entry name" value="rve"/>
    <property type="match status" value="1"/>
</dbReference>
<dbReference type="SMART" id="SM00382">
    <property type="entry name" value="AAA"/>
    <property type="match status" value="2"/>
</dbReference>
<dbReference type="GO" id="GO:0016887">
    <property type="term" value="F:ATP hydrolysis activity"/>
    <property type="evidence" value="ECO:0007669"/>
    <property type="project" value="InterPro"/>
</dbReference>
<keyword evidence="2" id="KW-0064">Aspartyl protease</keyword>
<sequence length="1682" mass="187343">MAARRLTSRVAVVDEDRCKPNKCGQECRRSCPVVKIDLTFRVVGSIALISEELCIGCGICVKKCPFGAITIINLPKELDKDTTHRFGQNSFKLHRLPVPIPGQVLGLVGINGIGKSTALNILAGQIKPNLGRYDKIRGGGSLLSDKRSVSLHFLGDGILGPYPCAGIASCSSISTVTPIASQPWILDSGASFHMSFDDSWLTSCRLVKNGATVHTANGTLCKVTHQGSISSPQFTVPNVSLVPKLSMNLISVGQLTDTNCFVGFDDTSCFVQDRHTGAVIGTGHRQKRSCGLYILDSLSLPSSSTNTPSVYSPMCSTACKSFPQWHHRLGHLCGSRLATLINQGVLGSVPVDTTFVCKGCKLGKQVQLPYPSSTSRSSRPFDLVHSDVWGKSPFPSKGGHNYYVIFVDDYSRYTWIYFMKHRSQLISIYQSFAQMIHTQFSSAIRIFRSDSGGEYMSNAFREFLVSQGTLPQLSCPGAHAQNGVAERKHRHIIETARTLLIASFVPAHFWAEAISTAVYLINMQPSSSLQGRSPGEVLFGSPPRYDHLRVFGCTCYVLLAPRERTKLTAQSVECVFLGYSLEHKGYRCYDPSARRIRISRDVTFDENKPFFYSSTNQPSSPENSISFLYLPPIPSPESLPSSPITPSPSPIPPSVPSPTYVPPPPPSPSPSPVSPPPSHIPASSSPPHVPSTITLDTFPFHYSRRPKIPNESQPSQPTLEDPTCSVDDSSPAPRYNLRARDALRAPNRDDFVVGVVFEPSTYQEAIVLPHWKLAMSEELAALERTNTWDVVPLPSHAVPITCKWVYKVKTKSDGQVERYKARLVARGFQQAHGRDYDETFAPVAHMTTVRTLIAVAATRSWTISQMDVKNAFLHGDLHEEVYMHPPPGVEAPPGHVFRLRRALYGLKQAPRAWFARFSSVVLAAGFSPSDHDPALFIHTSSRGRTLLLLYVDDMLITGDDLEYIAFVKGKLSEQFMMSDLGPLSYFLGIEVTSTVDGYYLSQHRYIEDLLAQSGLTDSRTTTTPMELHVRLRSTDGTPLDDPSRYRHLVGSLVYLTVTRPDIAYAVHILSQFVSAPISVHYGHLLRVLRYLRGTTTQCLFYAASSPLQLRAFSDSTWASDPIDRRSVTGYCIFLGTSLLTWKSKKQTAVSRSSTEAELRALATTTSEIVWLRWLLADFGVSCDVPTPLLCDNTGAIQIANDPIKHELTKHIGVDASFTRSHCQQSTIALHYVPSELQVADFFTKAQTREHHRLHLLKLNVDPPDWHEILAYFHGSELQNYFKRMVEDNLKPIMKPQVEIMHKNRNSFQVSVGQLLDRKDERGMKDQLCNGLQLNEVIDRKVAKLSGGELQRVGIAAAALQSADVYMFDEPSSYLDVKQRLNAARVIKSLLRTNSFKKFTIICLPNFVFSYVIVIADAQEDAEIKTYQRYKYPTMSKTIGNFKLTVMEGEFTDSQIFVMLGENGTGKTTFIKMLAGVEKPDTVDGIDIEVPEFCVSYKPQKLASTYQGTVRQFLHEKIRDSYTHPQFVSDVMKPLKMQQLMDQEVQHLSCGQLQRVALCICLGKPADIYLIDEPSASLDSEQRLVASKVIKRFIMHAKKTAFIVEHDFIMATYLADRVIVYEGQPAVDCTANAPQSLLSGMNKFLSHLEITFRRDPTNFRPRINKLDSAKDREQKSAGSYYYL</sequence>
<dbReference type="PANTHER" id="PTHR19248">
    <property type="entry name" value="ATP-BINDING TRANSPORT PROTEIN-RELATED"/>
    <property type="match status" value="1"/>
</dbReference>
<dbReference type="GO" id="GO:0003676">
    <property type="term" value="F:nucleic acid binding"/>
    <property type="evidence" value="ECO:0007669"/>
    <property type="project" value="InterPro"/>
</dbReference>
<dbReference type="Pfam" id="PF04068">
    <property type="entry name" value="Fer4_RLI"/>
    <property type="match status" value="1"/>
</dbReference>
<dbReference type="EMBL" id="DP000086">
    <property type="protein sequence ID" value="ABB47665.1"/>
    <property type="molecule type" value="Genomic_DNA"/>
</dbReference>
<evidence type="ECO:0000256" key="1">
    <source>
        <dbReference type="ARBA" id="ARBA00022741"/>
    </source>
</evidence>
<dbReference type="Gene3D" id="3.30.420.10">
    <property type="entry name" value="Ribonuclease H-like superfamily/Ribonuclease H"/>
    <property type="match status" value="1"/>
</dbReference>
<name>Q337X2_ORYSJ</name>
<dbReference type="PROSITE" id="PS51379">
    <property type="entry name" value="4FE4S_FER_2"/>
    <property type="match status" value="2"/>
</dbReference>
<dbReference type="InterPro" id="IPR043502">
    <property type="entry name" value="DNA/RNA_pol_sf"/>
</dbReference>
<dbReference type="CDD" id="cd09272">
    <property type="entry name" value="RNase_HI_RT_Ty1"/>
    <property type="match status" value="1"/>
</dbReference>
<dbReference type="Gene3D" id="3.40.50.300">
    <property type="entry name" value="P-loop containing nucleotide triphosphate hydrolases"/>
    <property type="match status" value="3"/>
</dbReference>
<reference evidence="8" key="3">
    <citation type="submission" date="2006-07" db="EMBL/GenBank/DDBJ databases">
        <authorList>
            <person name="Buell R."/>
        </authorList>
    </citation>
    <scope>NUCLEOTIDE SEQUENCE</scope>
</reference>
<organism evidence="8">
    <name type="scientific">Oryza sativa subsp. japonica</name>
    <name type="common">Rice</name>
    <dbReference type="NCBI Taxonomy" id="39947"/>
    <lineage>
        <taxon>Eukaryota</taxon>
        <taxon>Viridiplantae</taxon>
        <taxon>Streptophyta</taxon>
        <taxon>Embryophyta</taxon>
        <taxon>Tracheophyta</taxon>
        <taxon>Spermatophyta</taxon>
        <taxon>Magnoliopsida</taxon>
        <taxon>Liliopsida</taxon>
        <taxon>Poales</taxon>
        <taxon>Poaceae</taxon>
        <taxon>BOP clade</taxon>
        <taxon>Oryzoideae</taxon>
        <taxon>Oryzeae</taxon>
        <taxon>Oryzinae</taxon>
        <taxon>Oryza</taxon>
        <taxon>Oryza sativa</taxon>
    </lineage>
</organism>
<dbReference type="Pfam" id="PF13976">
    <property type="entry name" value="gag_pre-integrs"/>
    <property type="match status" value="1"/>
</dbReference>
<evidence type="ECO:0000259" key="5">
    <source>
        <dbReference type="PROSITE" id="PS50893"/>
    </source>
</evidence>
<dbReference type="GO" id="GO:0004190">
    <property type="term" value="F:aspartic-type endopeptidase activity"/>
    <property type="evidence" value="ECO:0007669"/>
    <property type="project" value="UniProtKB-KW"/>
</dbReference>
<feature type="region of interest" description="Disordered" evidence="4">
    <location>
        <begin position="638"/>
        <end position="690"/>
    </location>
</feature>
<dbReference type="PROSITE" id="PS00198">
    <property type="entry name" value="4FE4S_FER_1"/>
    <property type="match status" value="1"/>
</dbReference>
<evidence type="ECO:0000259" key="6">
    <source>
        <dbReference type="PROSITE" id="PS50994"/>
    </source>
</evidence>
<dbReference type="Pfam" id="PF07727">
    <property type="entry name" value="RVT_2"/>
    <property type="match status" value="1"/>
</dbReference>
<keyword evidence="1" id="KW-0547">Nucleotide-binding</keyword>
<protein>
    <submittedName>
        <fullName evidence="8">Retrotransposon protein, putative, unclassified, expressed</fullName>
    </submittedName>
</protein>
<keyword evidence="2" id="KW-0378">Hydrolase</keyword>
<dbReference type="Pfam" id="PF00005">
    <property type="entry name" value="ABC_tran"/>
    <property type="match status" value="3"/>
</dbReference>
<dbReference type="InterPro" id="IPR057670">
    <property type="entry name" value="SH3_retrovirus"/>
</dbReference>
<gene>
    <name evidence="8" type="ordered locus">LOC_Os10g29650</name>
</gene>
<dbReference type="InterPro" id="IPR013283">
    <property type="entry name" value="RLI1"/>
</dbReference>
<dbReference type="InterPro" id="IPR007209">
    <property type="entry name" value="RNaseL-inhib-like_metal-bd_dom"/>
</dbReference>
<dbReference type="InterPro" id="IPR003593">
    <property type="entry name" value="AAA+_ATPase"/>
</dbReference>
<feature type="region of interest" description="Disordered" evidence="4">
    <location>
        <begin position="702"/>
        <end position="733"/>
    </location>
</feature>
<dbReference type="InterPro" id="IPR027417">
    <property type="entry name" value="P-loop_NTPase"/>
</dbReference>
<dbReference type="SUPFAM" id="SSF56672">
    <property type="entry name" value="DNA/RNA polymerases"/>
    <property type="match status" value="1"/>
</dbReference>
<feature type="domain" description="4Fe-4S ferredoxin-type" evidence="7">
    <location>
        <begin position="45"/>
        <end position="74"/>
    </location>
</feature>
<dbReference type="Pfam" id="PF25597">
    <property type="entry name" value="SH3_retrovirus"/>
    <property type="match status" value="1"/>
</dbReference>
<dbReference type="InterPro" id="IPR017896">
    <property type="entry name" value="4Fe4S_Fe-S-bd"/>
</dbReference>
<evidence type="ECO:0000256" key="4">
    <source>
        <dbReference type="SAM" id="MobiDB-lite"/>
    </source>
</evidence>
<proteinExistence type="predicted"/>
<evidence type="ECO:0000259" key="7">
    <source>
        <dbReference type="PROSITE" id="PS51379"/>
    </source>
</evidence>
<dbReference type="PROSITE" id="PS50893">
    <property type="entry name" value="ABC_TRANSPORTER_2"/>
    <property type="match status" value="1"/>
</dbReference>
<dbReference type="GO" id="GO:0005524">
    <property type="term" value="F:ATP binding"/>
    <property type="evidence" value="ECO:0007669"/>
    <property type="project" value="UniProtKB-KW"/>
</dbReference>
<dbReference type="InterPro" id="IPR003439">
    <property type="entry name" value="ABC_transporter-like_ATP-bd"/>
</dbReference>
<dbReference type="GO" id="GO:0015074">
    <property type="term" value="P:DNA integration"/>
    <property type="evidence" value="ECO:0007669"/>
    <property type="project" value="InterPro"/>
</dbReference>
<dbReference type="PROSITE" id="PS50994">
    <property type="entry name" value="INTEGRASE"/>
    <property type="match status" value="1"/>
</dbReference>
<dbReference type="InterPro" id="IPR012337">
    <property type="entry name" value="RNaseH-like_sf"/>
</dbReference>
<keyword evidence="3" id="KW-0067">ATP-binding</keyword>
<reference evidence="8" key="1">
    <citation type="journal article" date="2003" name="Science">
        <title>In-depth view of structure, activity, and evolution of rice chromosome 10.</title>
        <authorList>
            <consortium name="Rice Chromosome 10 Sequencing Consortium"/>
        </authorList>
    </citation>
    <scope>NUCLEOTIDE SEQUENCE [LARGE SCALE GENOMIC DNA]</scope>
</reference>
<dbReference type="InterPro" id="IPR054722">
    <property type="entry name" value="PolX-like_BBD"/>
</dbReference>
<dbReference type="SUPFAM" id="SSF54862">
    <property type="entry name" value="4Fe-4S ferredoxins"/>
    <property type="match status" value="1"/>
</dbReference>
<dbReference type="SUPFAM" id="SSF52540">
    <property type="entry name" value="P-loop containing nucleoside triphosphate hydrolases"/>
    <property type="match status" value="2"/>
</dbReference>
<feature type="compositionally biased region" description="Pro residues" evidence="4">
    <location>
        <begin position="638"/>
        <end position="679"/>
    </location>
</feature>
<dbReference type="Pfam" id="PF22936">
    <property type="entry name" value="Pol_BBD"/>
    <property type="match status" value="1"/>
</dbReference>
<dbReference type="InterPro" id="IPR013103">
    <property type="entry name" value="RVT_2"/>
</dbReference>
<dbReference type="EMBL" id="DP000086">
    <property type="protein sequence ID" value="ABB47666.1"/>
    <property type="molecule type" value="Genomic_DNA"/>
</dbReference>
<keyword evidence="2" id="KW-0645">Protease</keyword>
<dbReference type="HOGENOM" id="CLU_001650_6_0_1"/>
<dbReference type="InterPro" id="IPR017900">
    <property type="entry name" value="4Fe4S_Fe_S_CS"/>
</dbReference>
<accession>Q337X2</accession>
<dbReference type="InterPro" id="IPR036397">
    <property type="entry name" value="RNaseH_sf"/>
</dbReference>
<dbReference type="InterPro" id="IPR001584">
    <property type="entry name" value="Integrase_cat-core"/>
</dbReference>
<dbReference type="InterPro" id="IPR025724">
    <property type="entry name" value="GAG-pre-integrase_dom"/>
</dbReference>
<evidence type="ECO:0000313" key="8">
    <source>
        <dbReference type="EMBL" id="ABB47665.1"/>
    </source>
</evidence>
<feature type="domain" description="ABC transporter" evidence="5">
    <location>
        <begin position="1423"/>
        <end position="1647"/>
    </location>
</feature>
<dbReference type="Pfam" id="PF00037">
    <property type="entry name" value="Fer4"/>
    <property type="match status" value="1"/>
</dbReference>
<reference evidence="8" key="2">
    <citation type="submission" date="2003-05" db="EMBL/GenBank/DDBJ databases">
        <authorList>
            <person name="Buell C.R."/>
            <person name="Wing R.A."/>
            <person name="McCombie W.R."/>
            <person name="Messing J."/>
            <person name="Yuan Q."/>
            <person name="Ouyang S."/>
        </authorList>
    </citation>
    <scope>NUCLEOTIDE SEQUENCE</scope>
</reference>